<evidence type="ECO:0000256" key="5">
    <source>
        <dbReference type="SAM" id="SignalP"/>
    </source>
</evidence>
<reference evidence="6 7" key="1">
    <citation type="submission" date="2023-11" db="EMBL/GenBank/DDBJ databases">
        <authorList>
            <person name="Okamura Y."/>
        </authorList>
    </citation>
    <scope>NUCLEOTIDE SEQUENCE [LARGE SCALE GENOMIC DNA]</scope>
</reference>
<name>A0AAV1JKI7_9NEOP</name>
<feature type="chain" id="PRO_5043931498" evidence="5">
    <location>
        <begin position="17"/>
        <end position="217"/>
    </location>
</feature>
<dbReference type="EMBL" id="CAVLEF010000011">
    <property type="protein sequence ID" value="CAK1549108.1"/>
    <property type="molecule type" value="Genomic_DNA"/>
</dbReference>
<feature type="compositionally biased region" description="Gly residues" evidence="4">
    <location>
        <begin position="199"/>
        <end position="209"/>
    </location>
</feature>
<sequence length="217" mass="23084">MKTVLILSVVAVVVSAEAPLSKSYLPPPPGGRVGYNQAALSGPAFQPGSAPQIIAARNLDIPGVTNGFERSGSHGQTVARFTANQEHGYNPGSPLSRNGLEGTGEPANYNFGYMVNDVIEGTDFGHREERQEEIAQGEYHVVLPDGRKQTVSYKADERGFKPQISYRETEDLSGGYDANANSRSHDNGFSGHDSSFGSHGNGYNGGNGNHGNARNGY</sequence>
<evidence type="ECO:0000313" key="7">
    <source>
        <dbReference type="Proteomes" id="UP001497472"/>
    </source>
</evidence>
<organism evidence="6 7">
    <name type="scientific">Leptosia nina</name>
    <dbReference type="NCBI Taxonomy" id="320188"/>
    <lineage>
        <taxon>Eukaryota</taxon>
        <taxon>Metazoa</taxon>
        <taxon>Ecdysozoa</taxon>
        <taxon>Arthropoda</taxon>
        <taxon>Hexapoda</taxon>
        <taxon>Insecta</taxon>
        <taxon>Pterygota</taxon>
        <taxon>Neoptera</taxon>
        <taxon>Endopterygota</taxon>
        <taxon>Lepidoptera</taxon>
        <taxon>Glossata</taxon>
        <taxon>Ditrysia</taxon>
        <taxon>Papilionoidea</taxon>
        <taxon>Pieridae</taxon>
        <taxon>Pierinae</taxon>
        <taxon>Leptosia</taxon>
    </lineage>
</organism>
<feature type="compositionally biased region" description="Low complexity" evidence="4">
    <location>
        <begin position="187"/>
        <end position="198"/>
    </location>
</feature>
<keyword evidence="1 3" id="KW-0193">Cuticle</keyword>
<dbReference type="PANTHER" id="PTHR12236:SF98">
    <property type="entry name" value="CUTICULAR PROTEIN 56F"/>
    <property type="match status" value="1"/>
</dbReference>
<dbReference type="PANTHER" id="PTHR12236">
    <property type="entry name" value="STRUCTURAL CONTITUENT OF CUTICLE"/>
    <property type="match status" value="1"/>
</dbReference>
<protein>
    <submittedName>
        <fullName evidence="6">Uncharacterized protein</fullName>
    </submittedName>
</protein>
<comment type="caution">
    <text evidence="6">The sequence shown here is derived from an EMBL/GenBank/DDBJ whole genome shotgun (WGS) entry which is preliminary data.</text>
</comment>
<dbReference type="GO" id="GO:0031012">
    <property type="term" value="C:extracellular matrix"/>
    <property type="evidence" value="ECO:0007669"/>
    <property type="project" value="TreeGrafter"/>
</dbReference>
<dbReference type="GO" id="GO:0042302">
    <property type="term" value="F:structural constituent of cuticle"/>
    <property type="evidence" value="ECO:0007669"/>
    <property type="project" value="UniProtKB-UniRule"/>
</dbReference>
<dbReference type="InterPro" id="IPR031311">
    <property type="entry name" value="CHIT_BIND_RR_consensus"/>
</dbReference>
<dbReference type="InterPro" id="IPR000618">
    <property type="entry name" value="Insect_cuticle"/>
</dbReference>
<dbReference type="GO" id="GO:0005615">
    <property type="term" value="C:extracellular space"/>
    <property type="evidence" value="ECO:0007669"/>
    <property type="project" value="TreeGrafter"/>
</dbReference>
<gene>
    <name evidence="6" type="ORF">LNINA_LOCUS8440</name>
</gene>
<evidence type="ECO:0000256" key="4">
    <source>
        <dbReference type="SAM" id="MobiDB-lite"/>
    </source>
</evidence>
<keyword evidence="2 5" id="KW-0732">Signal</keyword>
<evidence type="ECO:0000256" key="2">
    <source>
        <dbReference type="ARBA" id="ARBA00022729"/>
    </source>
</evidence>
<proteinExistence type="predicted"/>
<feature type="signal peptide" evidence="5">
    <location>
        <begin position="1"/>
        <end position="16"/>
    </location>
</feature>
<evidence type="ECO:0000256" key="3">
    <source>
        <dbReference type="PROSITE-ProRule" id="PRU00497"/>
    </source>
</evidence>
<evidence type="ECO:0000313" key="6">
    <source>
        <dbReference type="EMBL" id="CAK1549108.1"/>
    </source>
</evidence>
<dbReference type="PRINTS" id="PR00947">
    <property type="entry name" value="CUTICLE"/>
</dbReference>
<keyword evidence="7" id="KW-1185">Reference proteome</keyword>
<dbReference type="Pfam" id="PF00379">
    <property type="entry name" value="Chitin_bind_4"/>
    <property type="match status" value="1"/>
</dbReference>
<dbReference type="AlphaFoldDB" id="A0AAV1JKI7"/>
<dbReference type="Proteomes" id="UP001497472">
    <property type="component" value="Unassembled WGS sequence"/>
</dbReference>
<dbReference type="PROSITE" id="PS00233">
    <property type="entry name" value="CHIT_BIND_RR_1"/>
    <property type="match status" value="1"/>
</dbReference>
<accession>A0AAV1JKI7</accession>
<evidence type="ECO:0000256" key="1">
    <source>
        <dbReference type="ARBA" id="ARBA00022460"/>
    </source>
</evidence>
<feature type="region of interest" description="Disordered" evidence="4">
    <location>
        <begin position="162"/>
        <end position="217"/>
    </location>
</feature>
<dbReference type="InterPro" id="IPR051217">
    <property type="entry name" value="Insect_Cuticle_Struc_Prot"/>
</dbReference>
<dbReference type="PROSITE" id="PS51155">
    <property type="entry name" value="CHIT_BIND_RR_2"/>
    <property type="match status" value="1"/>
</dbReference>